<keyword evidence="1" id="KW-0479">Metal-binding</keyword>
<dbReference type="Pfam" id="PF12017">
    <property type="entry name" value="Tnp_P_element"/>
    <property type="match status" value="1"/>
</dbReference>
<feature type="coiled-coil region" evidence="6">
    <location>
        <begin position="161"/>
        <end position="193"/>
    </location>
</feature>
<keyword evidence="2 5" id="KW-0863">Zinc-finger</keyword>
<dbReference type="OrthoDB" id="6629190at2759"/>
<accession>A0A6G0VY30</accession>
<dbReference type="Pfam" id="PF21787">
    <property type="entry name" value="TNP-like_RNaseH_N"/>
    <property type="match status" value="1"/>
</dbReference>
<evidence type="ECO:0000259" key="7">
    <source>
        <dbReference type="PROSITE" id="PS50950"/>
    </source>
</evidence>
<proteinExistence type="predicted"/>
<dbReference type="Pfam" id="PF05485">
    <property type="entry name" value="THAP"/>
    <property type="match status" value="1"/>
</dbReference>
<dbReference type="GO" id="GO:0003677">
    <property type="term" value="F:DNA binding"/>
    <property type="evidence" value="ECO:0007669"/>
    <property type="project" value="UniProtKB-UniRule"/>
</dbReference>
<dbReference type="InterPro" id="IPR048365">
    <property type="entry name" value="TNP-like_RNaseH_N"/>
</dbReference>
<evidence type="ECO:0000256" key="3">
    <source>
        <dbReference type="ARBA" id="ARBA00022833"/>
    </source>
</evidence>
<gene>
    <name evidence="8" type="ORF">FWK35_00029035</name>
</gene>
<name>A0A6G0VY30_APHCR</name>
<comment type="caution">
    <text evidence="8">The sequence shown here is derived from an EMBL/GenBank/DDBJ whole genome shotgun (WGS) entry which is preliminary data.</text>
</comment>
<organism evidence="8 9">
    <name type="scientific">Aphis craccivora</name>
    <name type="common">Cowpea aphid</name>
    <dbReference type="NCBI Taxonomy" id="307492"/>
    <lineage>
        <taxon>Eukaryota</taxon>
        <taxon>Metazoa</taxon>
        <taxon>Ecdysozoa</taxon>
        <taxon>Arthropoda</taxon>
        <taxon>Hexapoda</taxon>
        <taxon>Insecta</taxon>
        <taxon>Pterygota</taxon>
        <taxon>Neoptera</taxon>
        <taxon>Paraneoptera</taxon>
        <taxon>Hemiptera</taxon>
        <taxon>Sternorrhyncha</taxon>
        <taxon>Aphidomorpha</taxon>
        <taxon>Aphidoidea</taxon>
        <taxon>Aphididae</taxon>
        <taxon>Aphidini</taxon>
        <taxon>Aphis</taxon>
        <taxon>Aphis</taxon>
    </lineage>
</organism>
<feature type="domain" description="THAP-type" evidence="7">
    <location>
        <begin position="9"/>
        <end position="87"/>
    </location>
</feature>
<protein>
    <submittedName>
        <fullName evidence="8">THAP domain-containing protein 1-like</fullName>
    </submittedName>
</protein>
<evidence type="ECO:0000256" key="2">
    <source>
        <dbReference type="ARBA" id="ARBA00022771"/>
    </source>
</evidence>
<keyword evidence="6" id="KW-0175">Coiled coil</keyword>
<dbReference type="Proteomes" id="UP000478052">
    <property type="component" value="Unassembled WGS sequence"/>
</dbReference>
<evidence type="ECO:0000256" key="1">
    <source>
        <dbReference type="ARBA" id="ARBA00022723"/>
    </source>
</evidence>
<dbReference type="AlphaFoldDB" id="A0A6G0VY30"/>
<dbReference type="InterPro" id="IPR021896">
    <property type="entry name" value="THAP9-like_HTH"/>
</dbReference>
<keyword evidence="9" id="KW-1185">Reference proteome</keyword>
<reference evidence="8 9" key="1">
    <citation type="submission" date="2019-08" db="EMBL/GenBank/DDBJ databases">
        <title>Whole genome of Aphis craccivora.</title>
        <authorList>
            <person name="Voronova N.V."/>
            <person name="Shulinski R.S."/>
            <person name="Bandarenka Y.V."/>
            <person name="Zhorov D.G."/>
            <person name="Warner D."/>
        </authorList>
    </citation>
    <scope>NUCLEOTIDE SEQUENCE [LARGE SCALE GENOMIC DNA]</scope>
    <source>
        <strain evidence="8">180601</strain>
        <tissue evidence="8">Whole Body</tissue>
    </source>
</reference>
<dbReference type="PROSITE" id="PS50950">
    <property type="entry name" value="ZF_THAP"/>
    <property type="match status" value="1"/>
</dbReference>
<evidence type="ECO:0000256" key="4">
    <source>
        <dbReference type="ARBA" id="ARBA00023125"/>
    </source>
</evidence>
<evidence type="ECO:0000313" key="8">
    <source>
        <dbReference type="EMBL" id="KAF0711141.1"/>
    </source>
</evidence>
<dbReference type="GO" id="GO:0008270">
    <property type="term" value="F:zinc ion binding"/>
    <property type="evidence" value="ECO:0007669"/>
    <property type="project" value="UniProtKB-KW"/>
</dbReference>
<dbReference type="InterPro" id="IPR006612">
    <property type="entry name" value="THAP_Znf"/>
</dbReference>
<sequence>MKSSKNANVPTILNCAIKTCKEKFSGKIKMHGIPRSIDMMNKWLDTIRAFEPDFQTTTHTKICNTDYNLSVMNSQKVLKKSAIPIASMIEEIEVEESNVIVEIEVEENKVIDEIGVGENKVIYDVPTFEENLPGPSVIDSTLQKITQIVNVNYSMQHKHPIKKYQSTIRKLRLQNFNLKKKNLNLEAQLLKRQLHLRTGSYSPELRSFALTLNFYSLAAYNYVRQTFKDALPHLSTLRKWYYSVDAKPGFTLESLKAVKIKVKEMKSKGKKLICALMMDEMHIKENVVFKGDRLLGHVNYGTCSEFCDSLPKATQALVFMLVSMNSNWKVPVGYFLINGIGSTEKANLVDILRVTSQNFRPFLISMRTINNILTVM</sequence>
<keyword evidence="3" id="KW-0862">Zinc</keyword>
<evidence type="ECO:0000313" key="9">
    <source>
        <dbReference type="Proteomes" id="UP000478052"/>
    </source>
</evidence>
<keyword evidence="4 5" id="KW-0238">DNA-binding</keyword>
<dbReference type="EMBL" id="VUJU01011386">
    <property type="protein sequence ID" value="KAF0711141.1"/>
    <property type="molecule type" value="Genomic_DNA"/>
</dbReference>
<evidence type="ECO:0000256" key="6">
    <source>
        <dbReference type="SAM" id="Coils"/>
    </source>
</evidence>
<evidence type="ECO:0000256" key="5">
    <source>
        <dbReference type="PROSITE-ProRule" id="PRU00309"/>
    </source>
</evidence>